<dbReference type="InterPro" id="IPR000717">
    <property type="entry name" value="PCI_dom"/>
</dbReference>
<feature type="compositionally biased region" description="Polar residues" evidence="27">
    <location>
        <begin position="119"/>
        <end position="136"/>
    </location>
</feature>
<evidence type="ECO:0000256" key="27">
    <source>
        <dbReference type="SAM" id="MobiDB-lite"/>
    </source>
</evidence>
<evidence type="ECO:0000259" key="29">
    <source>
        <dbReference type="PROSITE" id="PS50250"/>
    </source>
</evidence>
<feature type="region of interest" description="Disordered" evidence="27">
    <location>
        <begin position="224"/>
        <end position="438"/>
    </location>
</feature>
<evidence type="ECO:0000256" key="8">
    <source>
        <dbReference type="ARBA" id="ARBA00022481"/>
    </source>
</evidence>
<keyword evidence="25" id="KW-0694">RNA-binding</keyword>
<dbReference type="EC" id="2.3.1.48" evidence="5"/>
<keyword evidence="9" id="KW-0963">Cytoplasm</keyword>
<evidence type="ECO:0000256" key="14">
    <source>
        <dbReference type="ARBA" id="ARBA00022927"/>
    </source>
</evidence>
<keyword evidence="6" id="KW-0813">Transport</keyword>
<feature type="compositionally biased region" description="Polar residues" evidence="27">
    <location>
        <begin position="173"/>
        <end position="193"/>
    </location>
</feature>
<dbReference type="InterPro" id="IPR012677">
    <property type="entry name" value="Nucleotide-bd_a/b_plait_sf"/>
</dbReference>
<evidence type="ECO:0000256" key="9">
    <source>
        <dbReference type="ARBA" id="ARBA00022490"/>
    </source>
</evidence>
<keyword evidence="18" id="KW-0906">Nuclear pore complex</keyword>
<feature type="region of interest" description="Disordered" evidence="27">
    <location>
        <begin position="619"/>
        <end position="671"/>
    </location>
</feature>
<evidence type="ECO:0000256" key="25">
    <source>
        <dbReference type="PROSITE-ProRule" id="PRU00176"/>
    </source>
</evidence>
<name>A0ABD1J307_9TELE</name>
<evidence type="ECO:0000256" key="16">
    <source>
        <dbReference type="ARBA" id="ARBA00023010"/>
    </source>
</evidence>
<dbReference type="GO" id="GO:0005694">
    <property type="term" value="C:chromosome"/>
    <property type="evidence" value="ECO:0007669"/>
    <property type="project" value="UniProtKB-SubCell"/>
</dbReference>
<evidence type="ECO:0000256" key="24">
    <source>
        <dbReference type="ARBA" id="ARBA00069544"/>
    </source>
</evidence>
<dbReference type="InterPro" id="IPR005062">
    <property type="entry name" value="SAC3/GANP/THP3_conserved"/>
</dbReference>
<dbReference type="PROSITE" id="PS50102">
    <property type="entry name" value="RRM"/>
    <property type="match status" value="1"/>
</dbReference>
<feature type="region of interest" description="Disordered" evidence="27">
    <location>
        <begin position="1"/>
        <end position="136"/>
    </location>
</feature>
<feature type="region of interest" description="Disordered" evidence="27">
    <location>
        <begin position="1962"/>
        <end position="1981"/>
    </location>
</feature>
<evidence type="ECO:0000256" key="1">
    <source>
        <dbReference type="ARBA" id="ARBA00004286"/>
    </source>
</evidence>
<dbReference type="InterPro" id="IPR031907">
    <property type="entry name" value="MCM3AP_GANP"/>
</dbReference>
<dbReference type="SMART" id="SM00360">
    <property type="entry name" value="RRM"/>
    <property type="match status" value="1"/>
</dbReference>
<keyword evidence="8" id="KW-0488">Methylation</keyword>
<dbReference type="InterPro" id="IPR031910">
    <property type="entry name" value="GANP_CID_dom"/>
</dbReference>
<evidence type="ECO:0000256" key="12">
    <source>
        <dbReference type="ARBA" id="ARBA00022816"/>
    </source>
</evidence>
<evidence type="ECO:0000256" key="26">
    <source>
        <dbReference type="SAM" id="Coils"/>
    </source>
</evidence>
<evidence type="ECO:0000256" key="22">
    <source>
        <dbReference type="ARBA" id="ARBA00048940"/>
    </source>
</evidence>
<dbReference type="GO" id="GO:0005654">
    <property type="term" value="C:nucleoplasm"/>
    <property type="evidence" value="ECO:0007669"/>
    <property type="project" value="UniProtKB-SubCell"/>
</dbReference>
<keyword evidence="12" id="KW-0509">mRNA transport</keyword>
<evidence type="ECO:0000313" key="30">
    <source>
        <dbReference type="EMBL" id="KAL2081524.1"/>
    </source>
</evidence>
<feature type="region of interest" description="Disordered" evidence="27">
    <location>
        <begin position="687"/>
        <end position="711"/>
    </location>
</feature>
<keyword evidence="7" id="KW-0158">Chromosome</keyword>
<feature type="region of interest" description="Disordered" evidence="27">
    <location>
        <begin position="2070"/>
        <end position="2103"/>
    </location>
</feature>
<comment type="catalytic activity">
    <reaction evidence="22">
        <text>L-lysyl-[histone] + acetyl-CoA = N(6)-acetyl-L-lysyl-[histone] + CoA + H(+)</text>
        <dbReference type="Rhea" id="RHEA:21992"/>
        <dbReference type="Rhea" id="RHEA-COMP:9845"/>
        <dbReference type="Rhea" id="RHEA-COMP:11338"/>
        <dbReference type="ChEBI" id="CHEBI:15378"/>
        <dbReference type="ChEBI" id="CHEBI:29969"/>
        <dbReference type="ChEBI" id="CHEBI:57287"/>
        <dbReference type="ChEBI" id="CHEBI:57288"/>
        <dbReference type="ChEBI" id="CHEBI:61930"/>
        <dbReference type="EC" id="2.3.1.48"/>
    </reaction>
    <physiologicalReaction direction="left-to-right" evidence="22">
        <dbReference type="Rhea" id="RHEA:21993"/>
    </physiologicalReaction>
</comment>
<dbReference type="Pfam" id="PF03399">
    <property type="entry name" value="SAC3_GANP"/>
    <property type="match status" value="1"/>
</dbReference>
<feature type="compositionally biased region" description="Pro residues" evidence="27">
    <location>
        <begin position="483"/>
        <end position="499"/>
    </location>
</feature>
<evidence type="ECO:0000256" key="7">
    <source>
        <dbReference type="ARBA" id="ARBA00022454"/>
    </source>
</evidence>
<dbReference type="GO" id="GO:0003723">
    <property type="term" value="F:RNA binding"/>
    <property type="evidence" value="ECO:0007669"/>
    <property type="project" value="UniProtKB-UniRule"/>
</dbReference>
<dbReference type="GO" id="GO:0061733">
    <property type="term" value="F:protein-lysine-acetyltransferase activity"/>
    <property type="evidence" value="ECO:0007669"/>
    <property type="project" value="UniProtKB-EC"/>
</dbReference>
<keyword evidence="17 26" id="KW-0175">Coiled coil</keyword>
<feature type="compositionally biased region" description="Pro residues" evidence="27">
    <location>
        <begin position="1205"/>
        <end position="1219"/>
    </location>
</feature>
<dbReference type="Pfam" id="PF00076">
    <property type="entry name" value="RRM_1"/>
    <property type="match status" value="1"/>
</dbReference>
<evidence type="ECO:0000256" key="10">
    <source>
        <dbReference type="ARBA" id="ARBA00022553"/>
    </source>
</evidence>
<dbReference type="Proteomes" id="UP001591681">
    <property type="component" value="Unassembled WGS sequence"/>
</dbReference>
<dbReference type="GO" id="GO:0002376">
    <property type="term" value="P:immune system process"/>
    <property type="evidence" value="ECO:0007669"/>
    <property type="project" value="UniProtKB-KW"/>
</dbReference>
<dbReference type="SUPFAM" id="SSF54928">
    <property type="entry name" value="RNA-binding domain, RBD"/>
    <property type="match status" value="1"/>
</dbReference>
<feature type="compositionally biased region" description="Polar residues" evidence="27">
    <location>
        <begin position="227"/>
        <end position="251"/>
    </location>
</feature>
<evidence type="ECO:0000256" key="20">
    <source>
        <dbReference type="ARBA" id="ARBA00023315"/>
    </source>
</evidence>
<dbReference type="PANTHER" id="PTHR12436:SF3">
    <property type="entry name" value="GERMINAL-CENTER ASSOCIATED NUCLEAR PROTEIN"/>
    <property type="match status" value="1"/>
</dbReference>
<evidence type="ECO:0000256" key="6">
    <source>
        <dbReference type="ARBA" id="ARBA00022448"/>
    </source>
</evidence>
<feature type="compositionally biased region" description="Polar residues" evidence="27">
    <location>
        <begin position="689"/>
        <end position="708"/>
    </location>
</feature>
<comment type="subcellular location">
    <subcellularLocation>
        <location evidence="1">Chromosome</location>
    </subcellularLocation>
    <subcellularLocation>
        <location evidence="2">Cytoplasm</location>
    </subcellularLocation>
    <subcellularLocation>
        <location evidence="3">Nucleus</location>
        <location evidence="3">Nuclear pore complex</location>
    </subcellularLocation>
    <subcellularLocation>
        <location evidence="4">Nucleus</location>
        <location evidence="4">Nucleoplasm</location>
    </subcellularLocation>
</comment>
<dbReference type="InterPro" id="IPR045107">
    <property type="entry name" value="SAC3/GANP/THP3"/>
</dbReference>
<feature type="domain" description="RRM" evidence="28">
    <location>
        <begin position="550"/>
        <end position="621"/>
    </location>
</feature>
<evidence type="ECO:0000256" key="18">
    <source>
        <dbReference type="ARBA" id="ARBA00023132"/>
    </source>
</evidence>
<feature type="compositionally biased region" description="Low complexity" evidence="27">
    <location>
        <begin position="159"/>
        <end position="169"/>
    </location>
</feature>
<evidence type="ECO:0000256" key="23">
    <source>
        <dbReference type="ARBA" id="ARBA00055631"/>
    </source>
</evidence>
<accession>A0ABD1J307</accession>
<feature type="domain" description="PCI" evidence="29">
    <location>
        <begin position="897"/>
        <end position="1080"/>
    </location>
</feature>
<proteinExistence type="inferred from homology"/>
<dbReference type="EMBL" id="JBHFQA010000020">
    <property type="protein sequence ID" value="KAL2081524.1"/>
    <property type="molecule type" value="Genomic_DNA"/>
</dbReference>
<feature type="compositionally biased region" description="Low complexity" evidence="27">
    <location>
        <begin position="302"/>
        <end position="343"/>
    </location>
</feature>
<feature type="region of interest" description="Disordered" evidence="27">
    <location>
        <begin position="1167"/>
        <end position="1222"/>
    </location>
</feature>
<evidence type="ECO:0000256" key="2">
    <source>
        <dbReference type="ARBA" id="ARBA00004496"/>
    </source>
</evidence>
<feature type="region of interest" description="Disordered" evidence="27">
    <location>
        <begin position="461"/>
        <end position="556"/>
    </location>
</feature>
<dbReference type="FunFam" id="1.25.40.990:FF:000003">
    <property type="entry name" value="germinal-center associated nuclear protein isoform X2"/>
    <property type="match status" value="1"/>
</dbReference>
<organism evidence="30 31">
    <name type="scientific">Coilia grayii</name>
    <name type="common">Gray's grenadier anchovy</name>
    <dbReference type="NCBI Taxonomy" id="363190"/>
    <lineage>
        <taxon>Eukaryota</taxon>
        <taxon>Metazoa</taxon>
        <taxon>Chordata</taxon>
        <taxon>Craniata</taxon>
        <taxon>Vertebrata</taxon>
        <taxon>Euteleostomi</taxon>
        <taxon>Actinopterygii</taxon>
        <taxon>Neopterygii</taxon>
        <taxon>Teleostei</taxon>
        <taxon>Clupei</taxon>
        <taxon>Clupeiformes</taxon>
        <taxon>Clupeoidei</taxon>
        <taxon>Engraulidae</taxon>
        <taxon>Coilinae</taxon>
        <taxon>Coilia</taxon>
    </lineage>
</organism>
<gene>
    <name evidence="30" type="ORF">ACEWY4_023377</name>
</gene>
<dbReference type="PROSITE" id="PS50250">
    <property type="entry name" value="PCI"/>
    <property type="match status" value="1"/>
</dbReference>
<dbReference type="PANTHER" id="PTHR12436">
    <property type="entry name" value="80 KDA MCM3-ASSOCIATED PROTEIN"/>
    <property type="match status" value="1"/>
</dbReference>
<dbReference type="Gene3D" id="1.25.40.990">
    <property type="match status" value="1"/>
</dbReference>
<keyword evidence="16" id="KW-0811">Translocation</keyword>
<dbReference type="Pfam" id="PF16766">
    <property type="entry name" value="CID_GANP"/>
    <property type="match status" value="1"/>
</dbReference>
<evidence type="ECO:0000256" key="11">
    <source>
        <dbReference type="ARBA" id="ARBA00022679"/>
    </source>
</evidence>
<protein>
    <recommendedName>
        <fullName evidence="24">Germinal-center associated nuclear protein</fullName>
        <ecNumber evidence="5">2.3.1.48</ecNumber>
    </recommendedName>
</protein>
<feature type="compositionally biased region" description="Polar residues" evidence="27">
    <location>
        <begin position="1966"/>
        <end position="1981"/>
    </location>
</feature>
<feature type="region of interest" description="Disordered" evidence="27">
    <location>
        <begin position="159"/>
        <end position="193"/>
    </location>
</feature>
<keyword evidence="13" id="KW-0391">Immunity</keyword>
<feature type="coiled-coil region" evidence="26">
    <location>
        <begin position="1283"/>
        <end position="1310"/>
    </location>
</feature>
<comment type="similarity">
    <text evidence="21">Belongs to the SAC3 family.</text>
</comment>
<keyword evidence="15" id="KW-0007">Acetylation</keyword>
<keyword evidence="19" id="KW-0539">Nucleus</keyword>
<evidence type="ECO:0000256" key="13">
    <source>
        <dbReference type="ARBA" id="ARBA00022859"/>
    </source>
</evidence>
<evidence type="ECO:0000256" key="3">
    <source>
        <dbReference type="ARBA" id="ARBA00004567"/>
    </source>
</evidence>
<evidence type="ECO:0000256" key="5">
    <source>
        <dbReference type="ARBA" id="ARBA00013184"/>
    </source>
</evidence>
<dbReference type="Pfam" id="PF16769">
    <property type="entry name" value="MCM3AP_GANP"/>
    <property type="match status" value="1"/>
</dbReference>
<comment type="caution">
    <text evidence="30">The sequence shown here is derived from an EMBL/GenBank/DDBJ whole genome shotgun (WGS) entry which is preliminary data.</text>
</comment>
<evidence type="ECO:0000256" key="19">
    <source>
        <dbReference type="ARBA" id="ARBA00023242"/>
    </source>
</evidence>
<feature type="compositionally biased region" description="Polar residues" evidence="27">
    <location>
        <begin position="1"/>
        <end position="111"/>
    </location>
</feature>
<comment type="function">
    <text evidence="23">As a component of the TREX-2 complex, involved in the export of mRNAs to the cytoplasm through the nuclear pores. Through the acetylation of histones, affects the assembly of nucleosomes at immunoglobulin variable region genes and promotes the recruitment and positioning of transcription complex to favor DNA cytosine deaminase AICDA/AID targeting, hence promoting somatic hypermutations.</text>
</comment>
<evidence type="ECO:0000313" key="31">
    <source>
        <dbReference type="Proteomes" id="UP001591681"/>
    </source>
</evidence>
<keyword evidence="11" id="KW-0808">Transferase</keyword>
<dbReference type="InterPro" id="IPR035979">
    <property type="entry name" value="RBD_domain_sf"/>
</dbReference>
<keyword evidence="10" id="KW-0597">Phosphoprotein</keyword>
<dbReference type="Gene3D" id="3.30.70.330">
    <property type="match status" value="1"/>
</dbReference>
<evidence type="ECO:0000259" key="28">
    <source>
        <dbReference type="PROSITE" id="PS50102"/>
    </source>
</evidence>
<evidence type="ECO:0000256" key="15">
    <source>
        <dbReference type="ARBA" id="ARBA00022990"/>
    </source>
</evidence>
<dbReference type="Gene3D" id="6.10.250.1340">
    <property type="match status" value="1"/>
</dbReference>
<evidence type="ECO:0000256" key="21">
    <source>
        <dbReference type="ARBA" id="ARBA00038443"/>
    </source>
</evidence>
<dbReference type="GO" id="GO:0005643">
    <property type="term" value="C:nuclear pore"/>
    <property type="evidence" value="ECO:0007669"/>
    <property type="project" value="UniProtKB-SubCell"/>
</dbReference>
<feature type="compositionally biased region" description="Low complexity" evidence="27">
    <location>
        <begin position="252"/>
        <end position="267"/>
    </location>
</feature>
<keyword evidence="31" id="KW-1185">Reference proteome</keyword>
<dbReference type="GO" id="GO:0051028">
    <property type="term" value="P:mRNA transport"/>
    <property type="evidence" value="ECO:0007669"/>
    <property type="project" value="UniProtKB-KW"/>
</dbReference>
<reference evidence="30 31" key="1">
    <citation type="submission" date="2024-09" db="EMBL/GenBank/DDBJ databases">
        <title>A chromosome-level genome assembly of Gray's grenadier anchovy, Coilia grayii.</title>
        <authorList>
            <person name="Fu Z."/>
        </authorList>
    </citation>
    <scope>NUCLEOTIDE SEQUENCE [LARGE SCALE GENOMIC DNA]</scope>
    <source>
        <strain evidence="30">G4</strain>
        <tissue evidence="30">Muscle</tissue>
    </source>
</reference>
<dbReference type="GO" id="GO:0015031">
    <property type="term" value="P:protein transport"/>
    <property type="evidence" value="ECO:0007669"/>
    <property type="project" value="UniProtKB-KW"/>
</dbReference>
<evidence type="ECO:0000256" key="4">
    <source>
        <dbReference type="ARBA" id="ARBA00004642"/>
    </source>
</evidence>
<evidence type="ECO:0000256" key="17">
    <source>
        <dbReference type="ARBA" id="ARBA00023054"/>
    </source>
</evidence>
<sequence length="2144" mass="234605">MNPSNFFGTQQGAFQAPNNGNRSGSIFQSFTQQSTLNPQQNVGFGQTSPFGQPSAFSQPSVFGQTSGQTSVFGQSSVFGQNPSFGQSGGITQSTAQTPSFGQTALGQTTTGFGAPSPFAQPSGQSQGLMFTQPSAFGQTPAFGKTSAFGQQTSAFGIQGATSSSGASGAQPMTFGTKSTLSQPSTFPQPTATSTASLNVQNVGQKSGFGVSEFGFKPSNEAVFKPIFSSSPEPANTQPSSEPFGTSMSAPTSMDSSGPPSSGFSLSSAQTGPLGFSFARPTTAASITGQAAGGPQRDTPPTSSSSVSNVKFFFSQPAAPSSSSTSVAQPTPVPSSPSSFSFTAKVLQPQGESEKFAFGGPRQSAFGDAKLKSEAPTSTEASHGADEVSGESAFVSFGKGTKRKEEPDDPTAAQGKAAKVEVDAQGAAAASRLPSKRPLLRNHALAGGLFGKAMHGVLRSSVNPVKREVKDDEQAPDWGQTQRPDPPAPAVRVSAPPPRSQAPTREVLEKAEEMASLEAAEPEPKTPKPGKRQQRQESSDSLGGLSPTDLTALQCKGVPPNLNRKDVIEKHFNRFGKVRRVFCRPQKNLAIVHFQDHASAAKAKKKGKMLHGNELTIFYQRKKQSPAEKGVGSIEGESPDSETDGGRQKGFQASPLRRPLPKSSAVSSTVTISKGSPLKKTAIAKALQFDSESQQEPAAEGQSSERSMNSLPSSLLPLIGQVAETAEDKYRLLEQRDKILRQGRPKRTDLDMSKVFVGTCPDMCPEKERYMRETRNQLSSYEVVPETEKVDHCAAIKEYSRSSADQEEPLPHELRPLPVLKMTMDYLVTQVMDQGEGNYADWYDFVWNRTRGIRKDITQQHLCDPDTVSLIEKCTRFHIHCAHHLCQEPMMAFDAKINNENMTKCLQSLKEMYQDLATRGIHCPNEAEFRQYNVLLKMNDGDILREVQQFREEVRNSPEVKFAVQAFAAHNSNNFVRFFKLVKSASYLSSCILHRYFNQVRGEALRALNVAYTIGSHRSTAFPIDNLVRMLMFRSTDEASSFIQHYGLAINESLVELSRTAYQEPELSLPQRKSLAIEKKRAVLIGQVVNGGPLPNPPQHVPVCSFDSQNKYRGEKLAAEPAPSAGPSAAAGVVPFKQEQKAGLESGEPRPLLKPRMLVEPRLLAEPQAAGMSAQPEAGDETGQRAEPAALPGPTQELQNLFQPIEQPPPDRPPSPPPKPEVVYSDQDIMSEVESVVEEVLVAEVSGVAKAGAEYISTALSVSDVQLEAVVSEVVQEMLLDISAAEVSAEKQRIAEEKRRLEEARRKQEHEAFLDLFSRELCLEISEEVVRECIKETAASEIQLALEEKAACVARSSQAVCEGLVEETLEMEMAELAQEILDVELQRIHKFIKKWRDVVAVRRQLKRQMRGFPAAPCCVDPRFKLNALAPSAPQRPSLDSLARGLVNLGNAGNMAVSCTRLLKFRKEALHQMRVHYFYNQLLSECVWTPLDLPTLVAESIPSPPERIFWKAMLLLPSSLESDASITNSILTDWLEAKFSGGEERVESSDLPAGAVQTLSISNGLRELDQRMHKVHVCIKVTRGPLGEETQAQLEESKELLGTNALLMLLPPPTLEGERAGEGEEDVSLLSALLQLKQVQQSSSWHSPMPLAVVVPGRLDQAVTNQKLEEDLMLKTLVDDGFISDYMFVRIPETTNDMQGTEQVRQAVKWLVAHSTTAFPLTSQTLVDFVEAGLCREFSSRLYRDKQERARAGLPCQDPAPVVQLYNSVLLFLAGLVSSEQLCSLSWPPSEFSLPETRDLLPHLDWNSPPHLAWLKRAILSLQLPEWDLPPVTASWPCLCASIIQYVSQVPFSRHSQPLLMSQVENLLVRVRAQNPAAQEEDEEGDMEDDLKAGPSFQHVPWDEIVALCIDHRLKDWRPPECPVSEDAITDDGQILVYFQKEGLSHFLPPASWAEAVRHTRQEKRQQELLQSKNTSRPSLTTPVNALRQKLFQSVMEVQEAPSDLDITHTPSPHQLMPQRLLSGIEQEKAHSQRFEEQLRRWLDGDSLDTPTLPLLVPSTLLMLPELMTHTRKPPAPAATPGAMAASLSQAADMDDAEKGSGDWLRGAPVSIAQRIQDLDRTIAASREEELAFGLTLSSLLNIVED</sequence>
<dbReference type="InterPro" id="IPR000504">
    <property type="entry name" value="RRM_dom"/>
</dbReference>
<keyword evidence="20" id="KW-0012">Acyltransferase</keyword>
<dbReference type="GO" id="GO:0005737">
    <property type="term" value="C:cytoplasm"/>
    <property type="evidence" value="ECO:0007669"/>
    <property type="project" value="UniProtKB-SubCell"/>
</dbReference>
<keyword evidence="14" id="KW-0653">Protein transport</keyword>